<dbReference type="GO" id="GO:0016655">
    <property type="term" value="F:oxidoreductase activity, acting on NAD(P)H, quinone or similar compound as acceptor"/>
    <property type="evidence" value="ECO:0007669"/>
    <property type="project" value="UniProtKB-UniRule"/>
</dbReference>
<dbReference type="NCBIfam" id="NF003761">
    <property type="entry name" value="PRK05352.1-4"/>
    <property type="match status" value="1"/>
</dbReference>
<protein>
    <recommendedName>
        <fullName evidence="8">Na(+)-translocating NADH-quinone reductase subunit A</fullName>
        <shortName evidence="8">Na(+)-NQR subunit A</shortName>
        <shortName evidence="8">Na(+)-translocating NQR subunit A</shortName>
        <ecNumber evidence="8">7.2.1.1</ecNumber>
    </recommendedName>
    <alternativeName>
        <fullName evidence="8">NQR complex subunit A</fullName>
    </alternativeName>
    <alternativeName>
        <fullName evidence="8">NQR-1 subunit A</fullName>
    </alternativeName>
</protein>
<proteinExistence type="inferred from homology"/>
<evidence type="ECO:0000256" key="6">
    <source>
        <dbReference type="ARBA" id="ARBA00023075"/>
    </source>
</evidence>
<dbReference type="PANTHER" id="PTHR37839:SF1">
    <property type="entry name" value="NA(+)-TRANSLOCATING NADH-QUINONE REDUCTASE SUBUNIT A"/>
    <property type="match status" value="1"/>
</dbReference>
<keyword evidence="5 8" id="KW-0406">Ion transport</keyword>
<evidence type="ECO:0000256" key="5">
    <source>
        <dbReference type="ARBA" id="ARBA00023065"/>
    </source>
</evidence>
<dbReference type="AlphaFoldDB" id="A0A5C6RTX3"/>
<dbReference type="InterPro" id="IPR022615">
    <property type="entry name" value="NqrA_C_domain"/>
</dbReference>
<dbReference type="EC" id="7.2.1.1" evidence="8"/>
<keyword evidence="2 8" id="KW-1278">Translocase</keyword>
<dbReference type="Pfam" id="PF05896">
    <property type="entry name" value="NQRA_N"/>
    <property type="match status" value="1"/>
</dbReference>
<name>A0A5C6RTX3_9FLAO</name>
<dbReference type="Proteomes" id="UP000321721">
    <property type="component" value="Unassembled WGS sequence"/>
</dbReference>
<feature type="domain" description="Na(+)-translocating NADH-quinone reductase subunit A C-terminal" evidence="10">
    <location>
        <begin position="265"/>
        <end position="312"/>
    </location>
</feature>
<dbReference type="InterPro" id="IPR056147">
    <property type="entry name" value="NQRA_N"/>
</dbReference>
<evidence type="ECO:0000256" key="2">
    <source>
        <dbReference type="ARBA" id="ARBA00022967"/>
    </source>
</evidence>
<keyword evidence="3 8" id="KW-0520">NAD</keyword>
<dbReference type="OrthoDB" id="9774536at2"/>
<keyword evidence="7 8" id="KW-0739">Sodium transport</keyword>
<evidence type="ECO:0000259" key="9">
    <source>
        <dbReference type="Pfam" id="PF05896"/>
    </source>
</evidence>
<dbReference type="GO" id="GO:0006814">
    <property type="term" value="P:sodium ion transport"/>
    <property type="evidence" value="ECO:0007669"/>
    <property type="project" value="UniProtKB-UniRule"/>
</dbReference>
<evidence type="ECO:0000313" key="13">
    <source>
        <dbReference type="Proteomes" id="UP000321721"/>
    </source>
</evidence>
<evidence type="ECO:0000256" key="1">
    <source>
        <dbReference type="ARBA" id="ARBA00022448"/>
    </source>
</evidence>
<dbReference type="InterPro" id="IPR056148">
    <property type="entry name" value="NQRA_2nd"/>
</dbReference>
<organism evidence="12 13">
    <name type="scientific">Vicingus serpentipes</name>
    <dbReference type="NCBI Taxonomy" id="1926625"/>
    <lineage>
        <taxon>Bacteria</taxon>
        <taxon>Pseudomonadati</taxon>
        <taxon>Bacteroidota</taxon>
        <taxon>Flavobacteriia</taxon>
        <taxon>Flavobacteriales</taxon>
        <taxon>Vicingaceae</taxon>
        <taxon>Vicingus</taxon>
    </lineage>
</organism>
<evidence type="ECO:0000259" key="11">
    <source>
        <dbReference type="Pfam" id="PF24836"/>
    </source>
</evidence>
<dbReference type="InterPro" id="IPR008703">
    <property type="entry name" value="NqrA"/>
</dbReference>
<reference evidence="12 13" key="1">
    <citation type="submission" date="2019-08" db="EMBL/GenBank/DDBJ databases">
        <title>Genome of Vicingus serpentipes NCIMB 15042.</title>
        <authorList>
            <person name="Bowman J.P."/>
        </authorList>
    </citation>
    <scope>NUCLEOTIDE SEQUENCE [LARGE SCALE GENOMIC DNA]</scope>
    <source>
        <strain evidence="12 13">NCIMB 15042</strain>
    </source>
</reference>
<evidence type="ECO:0000256" key="8">
    <source>
        <dbReference type="HAMAP-Rule" id="MF_00425"/>
    </source>
</evidence>
<evidence type="ECO:0000256" key="4">
    <source>
        <dbReference type="ARBA" id="ARBA00023053"/>
    </source>
</evidence>
<comment type="function">
    <text evidence="8">NQR complex catalyzes the reduction of ubiquinone-1 to ubiquinol by two successive reactions, coupled with the transport of Na(+) ions from the cytoplasm to the periplasm. NqrA to NqrE are probably involved in the second step, the conversion of ubisemiquinone to ubiquinol.</text>
</comment>
<accession>A0A5C6RTX3</accession>
<comment type="caution">
    <text evidence="12">The sequence shown here is derived from an EMBL/GenBank/DDBJ whole genome shotgun (WGS) entry which is preliminary data.</text>
</comment>
<dbReference type="RefSeq" id="WP_147098921.1">
    <property type="nucleotide sequence ID" value="NZ_VOOS01000002.1"/>
</dbReference>
<evidence type="ECO:0000256" key="7">
    <source>
        <dbReference type="ARBA" id="ARBA00023201"/>
    </source>
</evidence>
<dbReference type="PANTHER" id="PTHR37839">
    <property type="entry name" value="NA(+)-TRANSLOCATING NADH-QUINONE REDUCTASE SUBUNIT A"/>
    <property type="match status" value="1"/>
</dbReference>
<keyword evidence="13" id="KW-1185">Reference proteome</keyword>
<keyword evidence="6 8" id="KW-0830">Ubiquinone</keyword>
<keyword evidence="1 8" id="KW-0813">Transport</keyword>
<dbReference type="Pfam" id="PF11973">
    <property type="entry name" value="NQRA_SLBB"/>
    <property type="match status" value="1"/>
</dbReference>
<evidence type="ECO:0000256" key="3">
    <source>
        <dbReference type="ARBA" id="ARBA00023027"/>
    </source>
</evidence>
<feature type="domain" description="NqrA second alpha/beta" evidence="11">
    <location>
        <begin position="114"/>
        <end position="260"/>
    </location>
</feature>
<feature type="domain" description="NqrA N-terminal barrel-sandwich hybrid" evidence="9">
    <location>
        <begin position="5"/>
        <end position="98"/>
    </location>
</feature>
<dbReference type="HAMAP" id="MF_00425">
    <property type="entry name" value="NqrA"/>
    <property type="match status" value="1"/>
</dbReference>
<gene>
    <name evidence="8" type="primary">nqrA</name>
    <name evidence="12" type="ORF">FRY74_04130</name>
</gene>
<dbReference type="EMBL" id="VOOS01000002">
    <property type="protein sequence ID" value="TXB65761.1"/>
    <property type="molecule type" value="Genomic_DNA"/>
</dbReference>
<evidence type="ECO:0000313" key="12">
    <source>
        <dbReference type="EMBL" id="TXB65761.1"/>
    </source>
</evidence>
<sequence>MSKDVKIRKGTNIKLKGVAEKLYANPVQVSDVVLRPDDFPNLIPKLCVKLGDKVKAGSPLFYDKGNEQILFTSPISGEVVEINRGDKRRLLEVKVKADGANQFETFKQGDPNSLSKEEILATILKSGVWPFFRQRPYDVIANPSDSPKAIYITAMDTAPLAPDYDFVMHGQDELFQIGLDAIAKLTDGKVHLNVNGNDNPDDAYKKAKNVQINKISGPHPAGNVGVQIHHIDPVNKGEVVWTLKSLDVLTIGKLFKEGKFDASRVISFVGSKVNAPKYVRTILGANISGIVTGNVEDGGRYISGNPLSGKQIPENGYLGFYDYQLTVLPEGGNTQFFGWLPFTGLNKFSLSRTALSFLTPNKTYDLNTNVNGEERAYVVTGEYEKVFPMDIYPVQLVKSMMIEDIDKMEALGVYEVAPEDFALCEFACTSKIEVQRVVREALDLVRKECS</sequence>
<comment type="similarity">
    <text evidence="8">Belongs to the NqrA family.</text>
</comment>
<comment type="catalytic activity">
    <reaction evidence="8">
        <text>a ubiquinone + n Na(+)(in) + NADH + H(+) = a ubiquinol + n Na(+)(out) + NAD(+)</text>
        <dbReference type="Rhea" id="RHEA:47748"/>
        <dbReference type="Rhea" id="RHEA-COMP:9565"/>
        <dbReference type="Rhea" id="RHEA-COMP:9566"/>
        <dbReference type="ChEBI" id="CHEBI:15378"/>
        <dbReference type="ChEBI" id="CHEBI:16389"/>
        <dbReference type="ChEBI" id="CHEBI:17976"/>
        <dbReference type="ChEBI" id="CHEBI:29101"/>
        <dbReference type="ChEBI" id="CHEBI:57540"/>
        <dbReference type="ChEBI" id="CHEBI:57945"/>
        <dbReference type="EC" id="7.2.1.1"/>
    </reaction>
</comment>
<dbReference type="NCBIfam" id="TIGR01936">
    <property type="entry name" value="nqrA"/>
    <property type="match status" value="1"/>
</dbReference>
<dbReference type="Pfam" id="PF24836">
    <property type="entry name" value="NQRA_2nd"/>
    <property type="match status" value="1"/>
</dbReference>
<comment type="subunit">
    <text evidence="8">Composed of six subunits; NqrA, NqrB, NqrC, NqrD, NqrE and NqrF.</text>
</comment>
<keyword evidence="4 8" id="KW-0915">Sodium</keyword>
<evidence type="ECO:0000259" key="10">
    <source>
        <dbReference type="Pfam" id="PF11973"/>
    </source>
</evidence>